<accession>A0AB39P2V8</accession>
<keyword evidence="1" id="KW-0479">Metal-binding</keyword>
<dbReference type="SUPFAM" id="SSF51182">
    <property type="entry name" value="RmlC-like cupins"/>
    <property type="match status" value="1"/>
</dbReference>
<dbReference type="InterPro" id="IPR013096">
    <property type="entry name" value="Cupin_2"/>
</dbReference>
<organism evidence="4">
    <name type="scientific">Streptomyces sp. R21</name>
    <dbReference type="NCBI Taxonomy" id="3238627"/>
    <lineage>
        <taxon>Bacteria</taxon>
        <taxon>Bacillati</taxon>
        <taxon>Actinomycetota</taxon>
        <taxon>Actinomycetes</taxon>
        <taxon>Kitasatosporales</taxon>
        <taxon>Streptomycetaceae</taxon>
        <taxon>Streptomyces</taxon>
    </lineage>
</organism>
<dbReference type="InterPro" id="IPR011051">
    <property type="entry name" value="RmlC_Cupin_sf"/>
</dbReference>
<feature type="region of interest" description="Disordered" evidence="2">
    <location>
        <begin position="134"/>
        <end position="156"/>
    </location>
</feature>
<feature type="domain" description="Cupin type-2" evidence="3">
    <location>
        <begin position="58"/>
        <end position="125"/>
    </location>
</feature>
<dbReference type="InterPro" id="IPR014710">
    <property type="entry name" value="RmlC-like_jellyroll"/>
</dbReference>
<sequence length="156" mass="16589">MSPVPPPAPQGPTRTRITNLHEGLLREVTADHGGRGTILAHRAYRREDAPAGIAFIDLVVLPPCTSIGLHRHGDDQETYVILSGRGRMTVDGEEFEVRDGDVVPNRPYGEHGLVNDSDAELRLLVFEIGPFGEGPLGDGDGDSPLAAGPGPLDGSR</sequence>
<dbReference type="GO" id="GO:0046872">
    <property type="term" value="F:metal ion binding"/>
    <property type="evidence" value="ECO:0007669"/>
    <property type="project" value="UniProtKB-KW"/>
</dbReference>
<dbReference type="PANTHER" id="PTHR35848">
    <property type="entry name" value="OXALATE-BINDING PROTEIN"/>
    <property type="match status" value="1"/>
</dbReference>
<dbReference type="AlphaFoldDB" id="A0AB39P2V8"/>
<protein>
    <submittedName>
        <fullName evidence="4">Cupin domain-containing protein</fullName>
    </submittedName>
</protein>
<dbReference type="InterPro" id="IPR051610">
    <property type="entry name" value="GPI/OXD"/>
</dbReference>
<dbReference type="RefSeq" id="WP_369231532.1">
    <property type="nucleotide sequence ID" value="NZ_CP163435.1"/>
</dbReference>
<evidence type="ECO:0000256" key="1">
    <source>
        <dbReference type="ARBA" id="ARBA00022723"/>
    </source>
</evidence>
<feature type="compositionally biased region" description="Low complexity" evidence="2">
    <location>
        <begin position="142"/>
        <end position="156"/>
    </location>
</feature>
<dbReference type="Gene3D" id="2.60.120.10">
    <property type="entry name" value="Jelly Rolls"/>
    <property type="match status" value="1"/>
</dbReference>
<name>A0AB39P2V8_9ACTN</name>
<reference evidence="4" key="1">
    <citation type="submission" date="2024-07" db="EMBL/GenBank/DDBJ databases">
        <authorList>
            <person name="Yu S.T."/>
        </authorList>
    </citation>
    <scope>NUCLEOTIDE SEQUENCE</scope>
    <source>
        <strain evidence="4">R21</strain>
    </source>
</reference>
<dbReference type="EMBL" id="CP163435">
    <property type="protein sequence ID" value="XDQ24674.1"/>
    <property type="molecule type" value="Genomic_DNA"/>
</dbReference>
<evidence type="ECO:0000259" key="3">
    <source>
        <dbReference type="Pfam" id="PF07883"/>
    </source>
</evidence>
<evidence type="ECO:0000313" key="4">
    <source>
        <dbReference type="EMBL" id="XDQ24674.1"/>
    </source>
</evidence>
<evidence type="ECO:0000256" key="2">
    <source>
        <dbReference type="SAM" id="MobiDB-lite"/>
    </source>
</evidence>
<proteinExistence type="predicted"/>
<dbReference type="PANTHER" id="PTHR35848:SF6">
    <property type="entry name" value="CUPIN TYPE-2 DOMAIN-CONTAINING PROTEIN"/>
    <property type="match status" value="1"/>
</dbReference>
<gene>
    <name evidence="4" type="ORF">AB5J56_08270</name>
</gene>
<dbReference type="Pfam" id="PF07883">
    <property type="entry name" value="Cupin_2"/>
    <property type="match status" value="1"/>
</dbReference>